<gene>
    <name evidence="1" type="ORF">L6452_09573</name>
</gene>
<name>A0ACB9DKZ0_ARCLA</name>
<evidence type="ECO:0000313" key="2">
    <source>
        <dbReference type="Proteomes" id="UP001055879"/>
    </source>
</evidence>
<dbReference type="EMBL" id="CM042049">
    <property type="protein sequence ID" value="KAI3747126.1"/>
    <property type="molecule type" value="Genomic_DNA"/>
</dbReference>
<reference evidence="1 2" key="2">
    <citation type="journal article" date="2022" name="Mol. Ecol. Resour.">
        <title>The genomes of chicory, endive, great burdock and yacon provide insights into Asteraceae paleo-polyploidization history and plant inulin production.</title>
        <authorList>
            <person name="Fan W."/>
            <person name="Wang S."/>
            <person name="Wang H."/>
            <person name="Wang A."/>
            <person name="Jiang F."/>
            <person name="Liu H."/>
            <person name="Zhao H."/>
            <person name="Xu D."/>
            <person name="Zhang Y."/>
        </authorList>
    </citation>
    <scope>NUCLEOTIDE SEQUENCE [LARGE SCALE GENOMIC DNA]</scope>
    <source>
        <strain evidence="2">cv. Niubang</strain>
    </source>
</reference>
<evidence type="ECO:0000313" key="1">
    <source>
        <dbReference type="EMBL" id="KAI3747126.1"/>
    </source>
</evidence>
<organism evidence="1 2">
    <name type="scientific">Arctium lappa</name>
    <name type="common">Greater burdock</name>
    <name type="synonym">Lappa major</name>
    <dbReference type="NCBI Taxonomy" id="4217"/>
    <lineage>
        <taxon>Eukaryota</taxon>
        <taxon>Viridiplantae</taxon>
        <taxon>Streptophyta</taxon>
        <taxon>Embryophyta</taxon>
        <taxon>Tracheophyta</taxon>
        <taxon>Spermatophyta</taxon>
        <taxon>Magnoliopsida</taxon>
        <taxon>eudicotyledons</taxon>
        <taxon>Gunneridae</taxon>
        <taxon>Pentapetalae</taxon>
        <taxon>asterids</taxon>
        <taxon>campanulids</taxon>
        <taxon>Asterales</taxon>
        <taxon>Asteraceae</taxon>
        <taxon>Carduoideae</taxon>
        <taxon>Cardueae</taxon>
        <taxon>Arctiinae</taxon>
        <taxon>Arctium</taxon>
    </lineage>
</organism>
<protein>
    <submittedName>
        <fullName evidence="1">Uncharacterized protein</fullName>
    </submittedName>
</protein>
<accession>A0ACB9DKZ0</accession>
<comment type="caution">
    <text evidence="1">The sequence shown here is derived from an EMBL/GenBank/DDBJ whole genome shotgun (WGS) entry which is preliminary data.</text>
</comment>
<dbReference type="Proteomes" id="UP001055879">
    <property type="component" value="Linkage Group LG03"/>
</dbReference>
<reference evidence="2" key="1">
    <citation type="journal article" date="2022" name="Mol. Ecol. Resour.">
        <title>The genomes of chicory, endive, great burdock and yacon provide insights into Asteraceae palaeo-polyploidization history and plant inulin production.</title>
        <authorList>
            <person name="Fan W."/>
            <person name="Wang S."/>
            <person name="Wang H."/>
            <person name="Wang A."/>
            <person name="Jiang F."/>
            <person name="Liu H."/>
            <person name="Zhao H."/>
            <person name="Xu D."/>
            <person name="Zhang Y."/>
        </authorList>
    </citation>
    <scope>NUCLEOTIDE SEQUENCE [LARGE SCALE GENOMIC DNA]</scope>
    <source>
        <strain evidence="2">cv. Niubang</strain>
    </source>
</reference>
<proteinExistence type="predicted"/>
<sequence length="119" mass="13448">MKEKYEKLKIFKRKGKGLIAEEHDWVESEESSSDEEDVANLLLHVFKSYPRGLIKEFKLIDKGKSIAHYPQKATEVAKLNKITSKPLASQSSGSGSKISSNLHRPTPKLKIDIKPKKSE</sequence>
<keyword evidence="2" id="KW-1185">Reference proteome</keyword>